<dbReference type="CDD" id="cd01846">
    <property type="entry name" value="fatty_acyltransferase_like"/>
    <property type="match status" value="1"/>
</dbReference>
<dbReference type="AlphaFoldDB" id="A0A914UJN6"/>
<sequence length="298" mass="33350">MHALICVSALCFLLVDAYPRTHRPKAVTCEHVVIFGDSLTDDGVEAEGSSHGFNRYSNGPVWAEYLNNMLECVKYDNYAYAGATSGMDNFYFPGWSGVLWQVTNFLTTTPVISEDTLIIVQLGGNNDMFNGENKTTVIAENARRAVTNLALHGARKVLALNLVDLSEAPGVQNADGGGEIGKWISLLTSEANMRLRSTLYNRHDGITITFPRLDFKLFDFNGALAEANSHFMNVSEPYTHHRPDTSPSDINYFAFHDLFHPSTPSDINYFAFHDLFHPSTFVHYKLAQAILRFLQDWV</sequence>
<dbReference type="GO" id="GO:0016788">
    <property type="term" value="F:hydrolase activity, acting on ester bonds"/>
    <property type="evidence" value="ECO:0007669"/>
    <property type="project" value="InterPro"/>
</dbReference>
<evidence type="ECO:0000256" key="1">
    <source>
        <dbReference type="SAM" id="SignalP"/>
    </source>
</evidence>
<dbReference type="Proteomes" id="UP000887566">
    <property type="component" value="Unplaced"/>
</dbReference>
<evidence type="ECO:0000313" key="3">
    <source>
        <dbReference type="WBParaSite" id="PSAMB.scaffold1051size36673.g10795.t2"/>
    </source>
</evidence>
<feature type="signal peptide" evidence="1">
    <location>
        <begin position="1"/>
        <end position="17"/>
    </location>
</feature>
<proteinExistence type="predicted"/>
<dbReference type="InterPro" id="IPR001087">
    <property type="entry name" value="GDSL"/>
</dbReference>
<dbReference type="WBParaSite" id="PSAMB.scaffold1051size36673.g10795.t2">
    <property type="protein sequence ID" value="PSAMB.scaffold1051size36673.g10795.t2"/>
    <property type="gene ID" value="PSAMB.scaffold1051size36673.g10795"/>
</dbReference>
<dbReference type="SUPFAM" id="SSF52266">
    <property type="entry name" value="SGNH hydrolase"/>
    <property type="match status" value="1"/>
</dbReference>
<organism evidence="2 3">
    <name type="scientific">Plectus sambesii</name>
    <dbReference type="NCBI Taxonomy" id="2011161"/>
    <lineage>
        <taxon>Eukaryota</taxon>
        <taxon>Metazoa</taxon>
        <taxon>Ecdysozoa</taxon>
        <taxon>Nematoda</taxon>
        <taxon>Chromadorea</taxon>
        <taxon>Plectida</taxon>
        <taxon>Plectina</taxon>
        <taxon>Plectoidea</taxon>
        <taxon>Plectidae</taxon>
        <taxon>Plectus</taxon>
    </lineage>
</organism>
<evidence type="ECO:0000313" key="2">
    <source>
        <dbReference type="Proteomes" id="UP000887566"/>
    </source>
</evidence>
<protein>
    <submittedName>
        <fullName evidence="3">SGNH hydrolase-type esterase domain-containing protein</fullName>
    </submittedName>
</protein>
<dbReference type="Gene3D" id="3.40.50.1110">
    <property type="entry name" value="SGNH hydrolase"/>
    <property type="match status" value="1"/>
</dbReference>
<keyword evidence="1" id="KW-0732">Signal</keyword>
<name>A0A914UJN6_9BILA</name>
<reference evidence="3" key="1">
    <citation type="submission" date="2022-11" db="UniProtKB">
        <authorList>
            <consortium name="WormBaseParasite"/>
        </authorList>
    </citation>
    <scope>IDENTIFICATION</scope>
</reference>
<dbReference type="Pfam" id="PF00657">
    <property type="entry name" value="Lipase_GDSL"/>
    <property type="match status" value="1"/>
</dbReference>
<dbReference type="InterPro" id="IPR036514">
    <property type="entry name" value="SGNH_hydro_sf"/>
</dbReference>
<accession>A0A914UJN6</accession>
<feature type="chain" id="PRO_5037800960" evidence="1">
    <location>
        <begin position="18"/>
        <end position="298"/>
    </location>
</feature>
<keyword evidence="2" id="KW-1185">Reference proteome</keyword>